<sequence>MIYKKIFYVFLVLILIFFIALQKKVNLHNNGSSFCYLDKKTDYIKEDGINKAYQNDYLVIESKGIRNYIIPYSHTTYILNSEGKFTCEDIK</sequence>
<gene>
    <name evidence="1" type="ORF">A2903_00760</name>
</gene>
<comment type="caution">
    <text evidence="1">The sequence shown here is derived from an EMBL/GenBank/DDBJ whole genome shotgun (WGS) entry which is preliminary data.</text>
</comment>
<evidence type="ECO:0000313" key="2">
    <source>
        <dbReference type="Proteomes" id="UP000178184"/>
    </source>
</evidence>
<dbReference type="AlphaFoldDB" id="A0A1F6WQS7"/>
<reference evidence="1 2" key="1">
    <citation type="journal article" date="2016" name="Nat. Commun.">
        <title>Thousands of microbial genomes shed light on interconnected biogeochemical processes in an aquifer system.</title>
        <authorList>
            <person name="Anantharaman K."/>
            <person name="Brown C.T."/>
            <person name="Hug L.A."/>
            <person name="Sharon I."/>
            <person name="Castelle C.J."/>
            <person name="Probst A.J."/>
            <person name="Thomas B.C."/>
            <person name="Singh A."/>
            <person name="Wilkins M.J."/>
            <person name="Karaoz U."/>
            <person name="Brodie E.L."/>
            <person name="Williams K.H."/>
            <person name="Hubbard S.S."/>
            <person name="Banfield J.F."/>
        </authorList>
    </citation>
    <scope>NUCLEOTIDE SEQUENCE [LARGE SCALE GENOMIC DNA]</scope>
</reference>
<name>A0A1F6WQS7_9BACT</name>
<organism evidence="1 2">
    <name type="scientific">Candidatus Nomurabacteria bacterium RIFCSPLOWO2_01_FULL_33_17</name>
    <dbReference type="NCBI Taxonomy" id="1801764"/>
    <lineage>
        <taxon>Bacteria</taxon>
        <taxon>Candidatus Nomuraibacteriota</taxon>
    </lineage>
</organism>
<protein>
    <submittedName>
        <fullName evidence="1">Uncharacterized protein</fullName>
    </submittedName>
</protein>
<accession>A0A1F6WQS7</accession>
<evidence type="ECO:0000313" key="1">
    <source>
        <dbReference type="EMBL" id="OGI84227.1"/>
    </source>
</evidence>
<dbReference type="EMBL" id="MFUO01000006">
    <property type="protein sequence ID" value="OGI84227.1"/>
    <property type="molecule type" value="Genomic_DNA"/>
</dbReference>
<proteinExistence type="predicted"/>
<dbReference type="STRING" id="1801764.A2903_00760"/>
<dbReference type="Proteomes" id="UP000178184">
    <property type="component" value="Unassembled WGS sequence"/>
</dbReference>